<proteinExistence type="predicted"/>
<evidence type="ECO:0000313" key="1">
    <source>
        <dbReference type="EMBL" id="OGC36956.1"/>
    </source>
</evidence>
<gene>
    <name evidence="1" type="ORF">A2311_04820</name>
</gene>
<dbReference type="AlphaFoldDB" id="A0A1F4TWB7"/>
<evidence type="ECO:0000313" key="2">
    <source>
        <dbReference type="Proteomes" id="UP000178951"/>
    </source>
</evidence>
<sequence length="605" mass="69148">MVRNDLLARGIVPNWLTVGRLARYLPNQYEALFALVDMAKSQKVEIARLHVARFEVIRSVDYSKITLPELRENIRGAVFNFIPLQKQYQVRDRSVPIVAPYTGGQFLSLQSEALRTIINLFTQERQHLVGITRDPTSRVEDVFRRLDESKSQLGFLNVVIYRPLDDGTNRWILTQRTRNWDSDGGSKYDQERGGLVPVSTLRSVLETNGTVFDVDIDDTNTFERQGLMFDAASRRNDRERSKGPGRMLFIKLVDRDNKPVAVIQIHNRVNKEDPISPPPLLPGDHSLADSIKKQLELYFGDAVWAIEMIRSREKVVALGTNGTGPVQASPVRSPAEAAEEFRVMMSRKSSLKQYGIFQVGRITHPGSALNGAEKDLLIDALNWKGREREDMANHLVDVAEIVVVFHNGNPIAFGSGIEIDFQNQGQGERLQYMVGTMAQPDYYGYSLQTLVNGLFLMRSWWRYKFEGGLLRSPHPIMRTRSVGPAVGFIRYFSNVVYKALAARTLARAVEFNRFMSSDCDREGVARNAYTEPVGDPQRDGEIMASLKKKDRSTYRKLREAFYGLSEYDARTFQGNLNLWNVLKIWFYLNVIFTYKYRHEKNVREA</sequence>
<dbReference type="EMBL" id="MEUF01000002">
    <property type="protein sequence ID" value="OGC36956.1"/>
    <property type="molecule type" value="Genomic_DNA"/>
</dbReference>
<reference evidence="1 2" key="1">
    <citation type="journal article" date="2016" name="Nat. Commun.">
        <title>Thousands of microbial genomes shed light on interconnected biogeochemical processes in an aquifer system.</title>
        <authorList>
            <person name="Anantharaman K."/>
            <person name="Brown C.T."/>
            <person name="Hug L.A."/>
            <person name="Sharon I."/>
            <person name="Castelle C.J."/>
            <person name="Probst A.J."/>
            <person name="Thomas B.C."/>
            <person name="Singh A."/>
            <person name="Wilkins M.J."/>
            <person name="Karaoz U."/>
            <person name="Brodie E.L."/>
            <person name="Williams K.H."/>
            <person name="Hubbard S.S."/>
            <person name="Banfield J.F."/>
        </authorList>
    </citation>
    <scope>NUCLEOTIDE SEQUENCE [LARGE SCALE GENOMIC DNA]</scope>
</reference>
<organism evidence="1 2">
    <name type="scientific">candidate division WOR-1 bacterium RIFOXYB2_FULL_48_7</name>
    <dbReference type="NCBI Taxonomy" id="1802583"/>
    <lineage>
        <taxon>Bacteria</taxon>
        <taxon>Bacillati</taxon>
        <taxon>Saganbacteria</taxon>
    </lineage>
</organism>
<comment type="caution">
    <text evidence="1">The sequence shown here is derived from an EMBL/GenBank/DDBJ whole genome shotgun (WGS) entry which is preliminary data.</text>
</comment>
<dbReference type="Proteomes" id="UP000178951">
    <property type="component" value="Unassembled WGS sequence"/>
</dbReference>
<dbReference type="STRING" id="1802583.A2311_04820"/>
<protein>
    <submittedName>
        <fullName evidence="1">Uncharacterized protein</fullName>
    </submittedName>
</protein>
<name>A0A1F4TWB7_UNCSA</name>
<accession>A0A1F4TWB7</accession>